<reference evidence="1 2" key="1">
    <citation type="journal article" date="2020" name="Cell">
        <title>Large-Scale Comparative Analyses of Tick Genomes Elucidate Their Genetic Diversity and Vector Capacities.</title>
        <authorList>
            <consortium name="Tick Genome and Microbiome Consortium (TIGMIC)"/>
            <person name="Jia N."/>
            <person name="Wang J."/>
            <person name="Shi W."/>
            <person name="Du L."/>
            <person name="Sun Y."/>
            <person name="Zhan W."/>
            <person name="Jiang J.F."/>
            <person name="Wang Q."/>
            <person name="Zhang B."/>
            <person name="Ji P."/>
            <person name="Bell-Sakyi L."/>
            <person name="Cui X.M."/>
            <person name="Yuan T.T."/>
            <person name="Jiang B.G."/>
            <person name="Yang W.F."/>
            <person name="Lam T.T."/>
            <person name="Chang Q.C."/>
            <person name="Ding S.J."/>
            <person name="Wang X.J."/>
            <person name="Zhu J.G."/>
            <person name="Ruan X.D."/>
            <person name="Zhao L."/>
            <person name="Wei J.T."/>
            <person name="Ye R.Z."/>
            <person name="Que T.C."/>
            <person name="Du C.H."/>
            <person name="Zhou Y.H."/>
            <person name="Cheng J.X."/>
            <person name="Dai P.F."/>
            <person name="Guo W.B."/>
            <person name="Han X.H."/>
            <person name="Huang E.J."/>
            <person name="Li L.F."/>
            <person name="Wei W."/>
            <person name="Gao Y.C."/>
            <person name="Liu J.Z."/>
            <person name="Shao H.Z."/>
            <person name="Wang X."/>
            <person name="Wang C.C."/>
            <person name="Yang T.C."/>
            <person name="Huo Q.B."/>
            <person name="Li W."/>
            <person name="Chen H.Y."/>
            <person name="Chen S.E."/>
            <person name="Zhou L.G."/>
            <person name="Ni X.B."/>
            <person name="Tian J.H."/>
            <person name="Sheng Y."/>
            <person name="Liu T."/>
            <person name="Pan Y.S."/>
            <person name="Xia L.Y."/>
            <person name="Li J."/>
            <person name="Zhao F."/>
            <person name="Cao W.C."/>
        </authorList>
    </citation>
    <scope>NUCLEOTIDE SEQUENCE [LARGE SCALE GENOMIC DNA]</scope>
    <source>
        <strain evidence="1">Iper-2018</strain>
    </source>
</reference>
<proteinExistence type="predicted"/>
<dbReference type="EMBL" id="JABSTQ010011123">
    <property type="protein sequence ID" value="KAG0414994.1"/>
    <property type="molecule type" value="Genomic_DNA"/>
</dbReference>
<sequence length="254" mass="28019">MADLPELQRRLLQRSRLLGFEPWSDSPLRQTRDRSSSDSDSSGDLSGDGIDCEGTACAGSRHRYTNPTTSRARASPDHQPPEPDRLGHTGWCTCGRCVPMPTALESVCCREVPAATRKQPSDCLTTHPHFHTLCLDEVVLDVAIHMLQDHGIRVENTRLLEDNATRRGAEGTVETLTSVRETRNEQQARIKELSTANDKLQASVERLIQACNGWSQSNIPARPTPTQSNIIALEVPLRTSTPHENNTKSPISLG</sequence>
<gene>
    <name evidence="1" type="ORF">HPB47_007837</name>
</gene>
<evidence type="ECO:0000313" key="2">
    <source>
        <dbReference type="Proteomes" id="UP000805193"/>
    </source>
</evidence>
<organism evidence="1 2">
    <name type="scientific">Ixodes persulcatus</name>
    <name type="common">Taiga tick</name>
    <dbReference type="NCBI Taxonomy" id="34615"/>
    <lineage>
        <taxon>Eukaryota</taxon>
        <taxon>Metazoa</taxon>
        <taxon>Ecdysozoa</taxon>
        <taxon>Arthropoda</taxon>
        <taxon>Chelicerata</taxon>
        <taxon>Arachnida</taxon>
        <taxon>Acari</taxon>
        <taxon>Parasitiformes</taxon>
        <taxon>Ixodida</taxon>
        <taxon>Ixodoidea</taxon>
        <taxon>Ixodidae</taxon>
        <taxon>Ixodinae</taxon>
        <taxon>Ixodes</taxon>
    </lineage>
</organism>
<protein>
    <submittedName>
        <fullName evidence="1">Uncharacterized protein</fullName>
    </submittedName>
</protein>
<name>A0AC60P7B9_IXOPE</name>
<keyword evidence="2" id="KW-1185">Reference proteome</keyword>
<dbReference type="Proteomes" id="UP000805193">
    <property type="component" value="Unassembled WGS sequence"/>
</dbReference>
<accession>A0AC60P7B9</accession>
<evidence type="ECO:0000313" key="1">
    <source>
        <dbReference type="EMBL" id="KAG0414994.1"/>
    </source>
</evidence>
<comment type="caution">
    <text evidence="1">The sequence shown here is derived from an EMBL/GenBank/DDBJ whole genome shotgun (WGS) entry which is preliminary data.</text>
</comment>